<evidence type="ECO:0000313" key="2">
    <source>
        <dbReference type="Proteomes" id="UP001362999"/>
    </source>
</evidence>
<dbReference type="Gene3D" id="3.80.10.10">
    <property type="entry name" value="Ribonuclease Inhibitor"/>
    <property type="match status" value="1"/>
</dbReference>
<proteinExistence type="predicted"/>
<evidence type="ECO:0000313" key="1">
    <source>
        <dbReference type="EMBL" id="KAK7048416.1"/>
    </source>
</evidence>
<protein>
    <recommendedName>
        <fullName evidence="3">F-box domain-containing protein</fullName>
    </recommendedName>
</protein>
<dbReference type="SUPFAM" id="SSF81383">
    <property type="entry name" value="F-box domain"/>
    <property type="match status" value="1"/>
</dbReference>
<keyword evidence="2" id="KW-1185">Reference proteome</keyword>
<name>A0AAW0DB11_9AGAR</name>
<gene>
    <name evidence="1" type="ORF">R3P38DRAFT_2869219</name>
</gene>
<evidence type="ECO:0008006" key="3">
    <source>
        <dbReference type="Google" id="ProtNLM"/>
    </source>
</evidence>
<accession>A0AAW0DB11</accession>
<dbReference type="EMBL" id="JAWWNJ010000009">
    <property type="protein sequence ID" value="KAK7048416.1"/>
    <property type="molecule type" value="Genomic_DNA"/>
</dbReference>
<reference evidence="1 2" key="1">
    <citation type="journal article" date="2024" name="J Genomics">
        <title>Draft genome sequencing and assembly of Favolaschia claudopus CIRM-BRFM 2984 isolated from oak limbs.</title>
        <authorList>
            <person name="Navarro D."/>
            <person name="Drula E."/>
            <person name="Chaduli D."/>
            <person name="Cazenave R."/>
            <person name="Ahrendt S."/>
            <person name="Wang J."/>
            <person name="Lipzen A."/>
            <person name="Daum C."/>
            <person name="Barry K."/>
            <person name="Grigoriev I.V."/>
            <person name="Favel A."/>
            <person name="Rosso M.N."/>
            <person name="Martin F."/>
        </authorList>
    </citation>
    <scope>NUCLEOTIDE SEQUENCE [LARGE SCALE GENOMIC DNA]</scope>
    <source>
        <strain evidence="1 2">CIRM-BRFM 2984</strain>
    </source>
</reference>
<dbReference type="AlphaFoldDB" id="A0AAW0DB11"/>
<dbReference type="SUPFAM" id="SSF52047">
    <property type="entry name" value="RNI-like"/>
    <property type="match status" value="1"/>
</dbReference>
<comment type="caution">
    <text evidence="1">The sequence shown here is derived from an EMBL/GenBank/DDBJ whole genome shotgun (WGS) entry which is preliminary data.</text>
</comment>
<dbReference type="InterPro" id="IPR036047">
    <property type="entry name" value="F-box-like_dom_sf"/>
</dbReference>
<sequence length="411" mass="46077">MIFRALTPSNYSDTVTVHESPPEQRPTLPQELIDLILDVTDVKSLTACARVARAFRSTSQKHIFAEIRIVPPSRYWVKSKSLTFKAFSRVLAESPHLALSVRSLTLVEGTGVGSARWMRKDAFPEILSSLTSLTSLSIQSDVWLDWDSFPPALIQALQTTVALPSLTSVGLHHLRFRRSEELLSFLHSCSNVNSLVFSPVLVKSSSGGEVRLLNTRLGLASLTLDPSLVPVLHSVRSAFDMQSLRLLDTTITAPDLETETQNLLDESVNLEHLHIRLLHHHTDASNINIQRLSQLRTLELTLFFEFSTSPDNFDPVTWAANILSTTRPSVPIEHIVLNINIDERDLLYLSRLEALERALVSPQMASLHRLSVVVNSFEVDFNIYGCEEDIRSAFATLWQEGMLDMEFRGVS</sequence>
<organism evidence="1 2">
    <name type="scientific">Favolaschia claudopus</name>
    <dbReference type="NCBI Taxonomy" id="2862362"/>
    <lineage>
        <taxon>Eukaryota</taxon>
        <taxon>Fungi</taxon>
        <taxon>Dikarya</taxon>
        <taxon>Basidiomycota</taxon>
        <taxon>Agaricomycotina</taxon>
        <taxon>Agaricomycetes</taxon>
        <taxon>Agaricomycetidae</taxon>
        <taxon>Agaricales</taxon>
        <taxon>Marasmiineae</taxon>
        <taxon>Mycenaceae</taxon>
        <taxon>Favolaschia</taxon>
    </lineage>
</organism>
<dbReference type="Proteomes" id="UP001362999">
    <property type="component" value="Unassembled WGS sequence"/>
</dbReference>
<dbReference type="InterPro" id="IPR032675">
    <property type="entry name" value="LRR_dom_sf"/>
</dbReference>